<dbReference type="KEGG" id="hpk:Hprae_0829"/>
<protein>
    <recommendedName>
        <fullName evidence="3">DUF1292 domain-containing protein</fullName>
    </recommendedName>
</protein>
<dbReference type="EMBL" id="CP002175">
    <property type="protein sequence ID" value="ADO76983.1"/>
    <property type="molecule type" value="Genomic_DNA"/>
</dbReference>
<dbReference type="AlphaFoldDB" id="E3DR77"/>
<dbReference type="OrthoDB" id="2112770at2"/>
<gene>
    <name evidence="1" type="ordered locus">Hprae_0829</name>
</gene>
<accession>E3DR77</accession>
<reference evidence="1 2" key="2">
    <citation type="journal article" date="2011" name="Stand. Genomic Sci.">
        <title>Complete genome sequence of the extremely halophilic Halanaerobium praevalens type strain (GSL).</title>
        <authorList>
            <person name="Ivanova N."/>
            <person name="Sikorski J."/>
            <person name="Chertkov O."/>
            <person name="Nolan M."/>
            <person name="Lucas S."/>
            <person name="Hammon N."/>
            <person name="Deshpande S."/>
            <person name="Cheng J.F."/>
            <person name="Tapia R."/>
            <person name="Han C."/>
            <person name="Goodwin L."/>
            <person name="Pitluck S."/>
            <person name="Huntemann M."/>
            <person name="Liolios K."/>
            <person name="Pagani I."/>
            <person name="Mavromatis K."/>
            <person name="Ovchinikova G."/>
            <person name="Pati A."/>
            <person name="Chen A."/>
            <person name="Palaniappan K."/>
            <person name="Land M."/>
            <person name="Hauser L."/>
            <person name="Brambilla E.M."/>
            <person name="Kannan K.P."/>
            <person name="Rohde M."/>
            <person name="Tindall B.J."/>
            <person name="Goker M."/>
            <person name="Detter J.C."/>
            <person name="Woyke T."/>
            <person name="Bristow J."/>
            <person name="Eisen J.A."/>
            <person name="Markowitz V."/>
            <person name="Hugenholtz P."/>
            <person name="Kyrpides N.C."/>
            <person name="Klenk H.P."/>
            <person name="Lapidus A."/>
        </authorList>
    </citation>
    <scope>NUCLEOTIDE SEQUENCE [LARGE SCALE GENOMIC DNA]</scope>
    <source>
        <strain evidence="2">ATCC 33744 / DSM 2228 / GSL</strain>
    </source>
</reference>
<keyword evidence="2" id="KW-1185">Reference proteome</keyword>
<dbReference type="Proteomes" id="UP000006866">
    <property type="component" value="Chromosome"/>
</dbReference>
<dbReference type="STRING" id="572479.Hprae_0829"/>
<evidence type="ECO:0000313" key="1">
    <source>
        <dbReference type="EMBL" id="ADO76983.1"/>
    </source>
</evidence>
<evidence type="ECO:0008006" key="3">
    <source>
        <dbReference type="Google" id="ProtNLM"/>
    </source>
</evidence>
<sequence length="88" mass="10120">MSNGKFWIDEKKKELVLSDETGESRFIIEEDMIIDGVKYLIIVDARADENADGTVVKILNEGEEEIIAPVEEKEEFEKVKAQYLENIE</sequence>
<dbReference type="RefSeq" id="WP_014553016.1">
    <property type="nucleotide sequence ID" value="NC_017455.1"/>
</dbReference>
<proteinExistence type="predicted"/>
<dbReference type="HOGENOM" id="CLU_2479010_0_0_9"/>
<dbReference type="PATRIC" id="fig|572479.3.peg.838"/>
<organism evidence="1 2">
    <name type="scientific">Halanaerobium praevalens (strain ATCC 33744 / DSM 2228 / GSL)</name>
    <dbReference type="NCBI Taxonomy" id="572479"/>
    <lineage>
        <taxon>Bacteria</taxon>
        <taxon>Bacillati</taxon>
        <taxon>Bacillota</taxon>
        <taxon>Clostridia</taxon>
        <taxon>Halanaerobiales</taxon>
        <taxon>Halanaerobiaceae</taxon>
        <taxon>Halanaerobium</taxon>
    </lineage>
</organism>
<reference evidence="2" key="1">
    <citation type="submission" date="2010-10" db="EMBL/GenBank/DDBJ databases">
        <title>The complete genome of Halanaerobium praevalens DSM 2228.</title>
        <authorList>
            <consortium name="US DOE Joint Genome Institute (JGI-PGF)"/>
            <person name="Lucas S."/>
            <person name="Copeland A."/>
            <person name="Lapidus A."/>
            <person name="Glavina del Rio T."/>
            <person name="Dalin E."/>
            <person name="Tice H."/>
            <person name="Bruce D."/>
            <person name="Goodwin L."/>
            <person name="Pitluck S."/>
            <person name="Kyrpides N."/>
            <person name="Mavromatis K."/>
            <person name="Ivanova N."/>
            <person name="Ovchinnikova G."/>
            <person name="Chertkov O."/>
            <person name="Detter J.C."/>
            <person name="Han C."/>
            <person name="Larimer F."/>
            <person name="Land M."/>
            <person name="Hauser L."/>
            <person name="Markowitz V."/>
            <person name="Cheng J.-F."/>
            <person name="Hugenholtz P."/>
            <person name="Woyke T."/>
            <person name="Wu D."/>
            <person name="Tindall B."/>
            <person name="Pomrenke H.G."/>
            <person name="Brambilla E."/>
            <person name="Klenk H.-P."/>
            <person name="Eisen J.A."/>
        </authorList>
    </citation>
    <scope>NUCLEOTIDE SEQUENCE [LARGE SCALE GENOMIC DNA]</scope>
    <source>
        <strain evidence="2">ATCC 33744 / DSM 2228 / GSL</strain>
    </source>
</reference>
<dbReference type="eggNOG" id="COG3906">
    <property type="taxonomic scope" value="Bacteria"/>
</dbReference>
<name>E3DR77_HALPG</name>
<evidence type="ECO:0000313" key="2">
    <source>
        <dbReference type="Proteomes" id="UP000006866"/>
    </source>
</evidence>